<protein>
    <submittedName>
        <fullName evidence="1">Uncharacterized protein</fullName>
    </submittedName>
</protein>
<evidence type="ECO:0000313" key="1">
    <source>
        <dbReference type="EMBL" id="KAF2616673.1"/>
    </source>
</evidence>
<evidence type="ECO:0000313" key="2">
    <source>
        <dbReference type="Proteomes" id="UP000712281"/>
    </source>
</evidence>
<accession>A0A8S9MHX5</accession>
<dbReference type="AlphaFoldDB" id="A0A8S9MHX5"/>
<organism evidence="1 2">
    <name type="scientific">Brassica cretica</name>
    <name type="common">Mustard</name>
    <dbReference type="NCBI Taxonomy" id="69181"/>
    <lineage>
        <taxon>Eukaryota</taxon>
        <taxon>Viridiplantae</taxon>
        <taxon>Streptophyta</taxon>
        <taxon>Embryophyta</taxon>
        <taxon>Tracheophyta</taxon>
        <taxon>Spermatophyta</taxon>
        <taxon>Magnoliopsida</taxon>
        <taxon>eudicotyledons</taxon>
        <taxon>Gunneridae</taxon>
        <taxon>Pentapetalae</taxon>
        <taxon>rosids</taxon>
        <taxon>malvids</taxon>
        <taxon>Brassicales</taxon>
        <taxon>Brassicaceae</taxon>
        <taxon>Brassiceae</taxon>
        <taxon>Brassica</taxon>
    </lineage>
</organism>
<gene>
    <name evidence="1" type="ORF">F2Q68_00040958</name>
</gene>
<comment type="caution">
    <text evidence="1">The sequence shown here is derived from an EMBL/GenBank/DDBJ whole genome shotgun (WGS) entry which is preliminary data.</text>
</comment>
<dbReference type="Proteomes" id="UP000712281">
    <property type="component" value="Unassembled WGS sequence"/>
</dbReference>
<sequence length="236" mass="27392">MESTSRGGETYEEASKRDRINSQEKKENYWTFFAAAAQVYGGMIQKLVESVEMISSYEIRWQAVSIRKKGFRAVLELQSEGLCDYMHWSLGFLHVLQVIGTESIVEHKGSVSHGILGTRERLRTLNDMNVSWLFRWMKTCMFQVFCMGFSSSLFWLLRAYEGGNKWVYRVSRLHRIESKGFWFEAVVIQVLQELQVASEKADGIRLWYTTTASETKEETFTEDDLKARGGFRLVKS</sequence>
<name>A0A8S9MHX5_BRACR</name>
<dbReference type="EMBL" id="QGKW02000007">
    <property type="protein sequence ID" value="KAF2616673.1"/>
    <property type="molecule type" value="Genomic_DNA"/>
</dbReference>
<reference evidence="1" key="1">
    <citation type="submission" date="2019-12" db="EMBL/GenBank/DDBJ databases">
        <title>Genome sequencing and annotation of Brassica cretica.</title>
        <authorList>
            <person name="Studholme D.J."/>
            <person name="Sarris P.F."/>
        </authorList>
    </citation>
    <scope>NUCLEOTIDE SEQUENCE</scope>
    <source>
        <strain evidence="1">PFS-001/15</strain>
        <tissue evidence="1">Leaf</tissue>
    </source>
</reference>
<proteinExistence type="predicted"/>